<keyword evidence="2" id="KW-1185">Reference proteome</keyword>
<dbReference type="EMBL" id="LR586016">
    <property type="protein sequence ID" value="VIP05748.1"/>
    <property type="molecule type" value="Genomic_DNA"/>
</dbReference>
<gene>
    <name evidence="1" type="ORF">GMBLW1_34450</name>
</gene>
<evidence type="ECO:0000313" key="1">
    <source>
        <dbReference type="EMBL" id="VIP05748.1"/>
    </source>
</evidence>
<proteinExistence type="predicted"/>
<dbReference type="EMBL" id="LR593887">
    <property type="protein sequence ID" value="VTS08852.1"/>
    <property type="molecule type" value="Genomic_DNA"/>
</dbReference>
<sequence>MELINSIQMDMSHLTSKIQFEITNSPINARFENNPDDLRLQSLKCFFFECFIRRVVM</sequence>
<dbReference type="Proteomes" id="UP000464378">
    <property type="component" value="Chromosome"/>
</dbReference>
<dbReference type="KEGG" id="tim:GMBLW1_34450"/>
<reference evidence="1" key="1">
    <citation type="submission" date="2019-04" db="EMBL/GenBank/DDBJ databases">
        <authorList>
            <consortium name="Science for Life Laboratories"/>
        </authorList>
    </citation>
    <scope>NUCLEOTIDE SEQUENCE</scope>
    <source>
        <strain evidence="1">MBLW1</strain>
    </source>
</reference>
<protein>
    <submittedName>
        <fullName evidence="1">Uncharacterized protein</fullName>
    </submittedName>
</protein>
<evidence type="ECO:0000313" key="2">
    <source>
        <dbReference type="Proteomes" id="UP000464378"/>
    </source>
</evidence>
<accession>A0A6C2YVH2</accession>
<organism evidence="1">
    <name type="scientific">Tuwongella immobilis</name>
    <dbReference type="NCBI Taxonomy" id="692036"/>
    <lineage>
        <taxon>Bacteria</taxon>
        <taxon>Pseudomonadati</taxon>
        <taxon>Planctomycetota</taxon>
        <taxon>Planctomycetia</taxon>
        <taxon>Gemmatales</taxon>
        <taxon>Gemmataceae</taxon>
        <taxon>Tuwongella</taxon>
    </lineage>
</organism>
<dbReference type="AlphaFoldDB" id="A0A6C2YVH2"/>
<dbReference type="InParanoid" id="A0A6C2YVH2"/>
<name>A0A6C2YVH2_9BACT</name>